<organism evidence="5 6">
    <name type="scientific">Frankia nepalensis</name>
    <dbReference type="NCBI Taxonomy" id="1836974"/>
    <lineage>
        <taxon>Bacteria</taxon>
        <taxon>Bacillati</taxon>
        <taxon>Actinomycetota</taxon>
        <taxon>Actinomycetes</taxon>
        <taxon>Frankiales</taxon>
        <taxon>Frankiaceae</taxon>
        <taxon>Frankia</taxon>
    </lineage>
</organism>
<evidence type="ECO:0000259" key="3">
    <source>
        <dbReference type="Pfam" id="PF01814"/>
    </source>
</evidence>
<dbReference type="Pfam" id="PF01814">
    <property type="entry name" value="Hemerythrin"/>
    <property type="match status" value="1"/>
</dbReference>
<evidence type="ECO:0000256" key="2">
    <source>
        <dbReference type="SAM" id="Phobius"/>
    </source>
</evidence>
<keyword evidence="2" id="KW-0812">Transmembrane</keyword>
<dbReference type="Proteomes" id="UP000604475">
    <property type="component" value="Unassembled WGS sequence"/>
</dbReference>
<dbReference type="InterPro" id="IPR003675">
    <property type="entry name" value="Rce1/LyrA-like_dom"/>
</dbReference>
<comment type="caution">
    <text evidence="5">The sequence shown here is derived from an EMBL/GenBank/DDBJ whole genome shotgun (WGS) entry which is preliminary data.</text>
</comment>
<dbReference type="Gene3D" id="1.20.120.520">
    <property type="entry name" value="nmb1532 protein domain like"/>
    <property type="match status" value="1"/>
</dbReference>
<feature type="transmembrane region" description="Helical" evidence="2">
    <location>
        <begin position="241"/>
        <end position="263"/>
    </location>
</feature>
<dbReference type="EMBL" id="JAEACQ010000282">
    <property type="protein sequence ID" value="MBL7631712.1"/>
    <property type="molecule type" value="Genomic_DNA"/>
</dbReference>
<feature type="domain" description="CAAX prenyl protease 2/Lysostaphin resistance protein A-like" evidence="4">
    <location>
        <begin position="185"/>
        <end position="282"/>
    </location>
</feature>
<keyword evidence="2" id="KW-1133">Transmembrane helix</keyword>
<dbReference type="GO" id="GO:0004175">
    <property type="term" value="F:endopeptidase activity"/>
    <property type="evidence" value="ECO:0007669"/>
    <property type="project" value="UniProtKB-ARBA"/>
</dbReference>
<feature type="transmembrane region" description="Helical" evidence="2">
    <location>
        <begin position="300"/>
        <end position="321"/>
    </location>
</feature>
<name>A0A937URT4_9ACTN</name>
<dbReference type="PANTHER" id="PTHR35797">
    <property type="entry name" value="PROTEASE-RELATED"/>
    <property type="match status" value="1"/>
</dbReference>
<evidence type="ECO:0000313" key="6">
    <source>
        <dbReference type="Proteomes" id="UP000604475"/>
    </source>
</evidence>
<gene>
    <name evidence="5" type="ORF">I7412_32045</name>
</gene>
<feature type="transmembrane region" description="Helical" evidence="2">
    <location>
        <begin position="172"/>
        <end position="192"/>
    </location>
</feature>
<dbReference type="PANTHER" id="PTHR35797:SF1">
    <property type="entry name" value="PROTEASE"/>
    <property type="match status" value="1"/>
</dbReference>
<feature type="transmembrane region" description="Helical" evidence="2">
    <location>
        <begin position="129"/>
        <end position="152"/>
    </location>
</feature>
<feature type="domain" description="Hemerythrin-like" evidence="3">
    <location>
        <begin position="426"/>
        <end position="554"/>
    </location>
</feature>
<dbReference type="RefSeq" id="WP_203004316.1">
    <property type="nucleotide sequence ID" value="NZ_JADWYU010000125.1"/>
</dbReference>
<feature type="transmembrane region" description="Helical" evidence="2">
    <location>
        <begin position="42"/>
        <end position="63"/>
    </location>
</feature>
<feature type="region of interest" description="Disordered" evidence="1">
    <location>
        <begin position="1"/>
        <end position="38"/>
    </location>
</feature>
<sequence length="628" mass="64625">MTYTDIASRYPNPSARDLRPAPAASPAQPHQPETGRRPRRELVVFLATTFGLTAASTCVALGQSVDVSHIGDASGLGQAAMYGQAAWPLVGAAAARLSTRRLSSRRRPGGSSAVGWGWRRPSARVLGLAWAYGVAYPLLAGILLWATGLGGFDGAKLASGFGLDGLPTPLGAALAILLGLTVGCLPYLALAIGEEVGWRGVLVPHLAASNSPARVVLLGGLIWSAFHLPIIIALGGTPDGVPAPVAAALFAVALTALGSTLAWQRLRYGLWPVVVTHAAVNATLYVVVAPATVERSATGWFGTETGLLLAVTSVAAAMLWARRAPLRSSAAGTVIAATRAPGSTPETPASAPADAVSAGVAPVGAVPAGAVPSGTASAGAVSAGAVPAGVMPAGVVPISPVPAGAVPAGVVPSGDGMIDTSDMFVVHAMFRHQLGLLPDLVRGVRPGDGRRAGAVVGHLELLLTLLHEHHTGEDRVLWPRLTEREPSAATMVAAARGQHEEVARLTDEVRRVAAAWRPDTGVAARDRLAGLLEDLDVTVEEHLDDEEREVVPLAALLLTAGEWSELGRGGSARLSPRQMLLSLGMIERAAGPEGLARLTAQLPAPARPLVTRLARRTARRTFLTLTAH</sequence>
<dbReference type="InterPro" id="IPR012312">
    <property type="entry name" value="Hemerythrin-like"/>
</dbReference>
<dbReference type="CDD" id="cd12108">
    <property type="entry name" value="Hr-like"/>
    <property type="match status" value="1"/>
</dbReference>
<feature type="transmembrane region" description="Helical" evidence="2">
    <location>
        <begin position="75"/>
        <end position="97"/>
    </location>
</feature>
<feature type="transmembrane region" description="Helical" evidence="2">
    <location>
        <begin position="213"/>
        <end position="235"/>
    </location>
</feature>
<evidence type="ECO:0000313" key="5">
    <source>
        <dbReference type="EMBL" id="MBL7631712.1"/>
    </source>
</evidence>
<protein>
    <submittedName>
        <fullName evidence="5">Hemerythrin domain-containing protein</fullName>
    </submittedName>
</protein>
<evidence type="ECO:0000256" key="1">
    <source>
        <dbReference type="SAM" id="MobiDB-lite"/>
    </source>
</evidence>
<accession>A0A937URT4</accession>
<dbReference type="Pfam" id="PF02517">
    <property type="entry name" value="Rce1-like"/>
    <property type="match status" value="1"/>
</dbReference>
<dbReference type="AlphaFoldDB" id="A0A937URT4"/>
<keyword evidence="2" id="KW-0472">Membrane</keyword>
<evidence type="ECO:0000259" key="4">
    <source>
        <dbReference type="Pfam" id="PF02517"/>
    </source>
</evidence>
<proteinExistence type="predicted"/>
<reference evidence="5" key="1">
    <citation type="submission" date="2020-12" db="EMBL/GenBank/DDBJ databases">
        <title>Genomic characterization of non-nitrogen-fixing Frankia strains.</title>
        <authorList>
            <person name="Carlos-Shanley C."/>
            <person name="Guerra T."/>
            <person name="Hahn D."/>
        </authorList>
    </citation>
    <scope>NUCLEOTIDE SEQUENCE</scope>
    <source>
        <strain evidence="5">CN6</strain>
    </source>
</reference>
<dbReference type="GO" id="GO:0080120">
    <property type="term" value="P:CAAX-box protein maturation"/>
    <property type="evidence" value="ECO:0007669"/>
    <property type="project" value="UniProtKB-ARBA"/>
</dbReference>
<feature type="compositionally biased region" description="Low complexity" evidence="1">
    <location>
        <begin position="20"/>
        <end position="32"/>
    </location>
</feature>
<keyword evidence="6" id="KW-1185">Reference proteome</keyword>
<dbReference type="InterPro" id="IPR042150">
    <property type="entry name" value="MmRce1-like"/>
</dbReference>
<feature type="transmembrane region" description="Helical" evidence="2">
    <location>
        <begin position="270"/>
        <end position="288"/>
    </location>
</feature>